<comment type="caution">
    <text evidence="2">The sequence shown here is derived from an EMBL/GenBank/DDBJ whole genome shotgun (WGS) entry which is preliminary data.</text>
</comment>
<accession>A0A1F7VDI0</accession>
<name>A0A1F7VDI0_9BACT</name>
<dbReference type="InterPro" id="IPR002831">
    <property type="entry name" value="Tscrpt_reg_TrmB_N"/>
</dbReference>
<gene>
    <name evidence="2" type="ORF">A3I41_00470</name>
</gene>
<proteinExistence type="predicted"/>
<dbReference type="Pfam" id="PF01978">
    <property type="entry name" value="TrmB"/>
    <property type="match status" value="1"/>
</dbReference>
<reference evidence="2 3" key="1">
    <citation type="journal article" date="2016" name="Nat. Commun.">
        <title>Thousands of microbial genomes shed light on interconnected biogeochemical processes in an aquifer system.</title>
        <authorList>
            <person name="Anantharaman K."/>
            <person name="Brown C.T."/>
            <person name="Hug L.A."/>
            <person name="Sharon I."/>
            <person name="Castelle C.J."/>
            <person name="Probst A.J."/>
            <person name="Thomas B.C."/>
            <person name="Singh A."/>
            <person name="Wilkins M.J."/>
            <person name="Karaoz U."/>
            <person name="Brodie E.L."/>
            <person name="Williams K.H."/>
            <person name="Hubbard S.S."/>
            <person name="Banfield J.F."/>
        </authorList>
    </citation>
    <scope>NUCLEOTIDE SEQUENCE [LARGE SCALE GENOMIC DNA]</scope>
</reference>
<organism evidence="2 3">
    <name type="scientific">Candidatus Uhrbacteria bacterium RIFCSPLOWO2_02_FULL_48_18</name>
    <dbReference type="NCBI Taxonomy" id="1802408"/>
    <lineage>
        <taxon>Bacteria</taxon>
        <taxon>Candidatus Uhriibacteriota</taxon>
    </lineage>
</organism>
<sequence length="263" mass="29962">MPNTFTSKQKQEITEVLTSFGFNPKDEYVYLALLEMGSTTLTPLSRKLSLPVTTIQSTMQRLVKKGVVDVTKNKSRSVFQAHHPDVFKTLLTEQAKSVAGILPLLASLKTETLEQARIKIFERERVTDILNESLNAKSKIVYEIVSAKEFQDVIGEKFHYSKRRVQKGIKLKSLRVRSQEIKQYSSATHARELREARFLPADLSFQASILFWDDTVAIFSTKSEGSHVMITSKTIREMIEQIFELLWSVSGKMETLAQEKKNG</sequence>
<dbReference type="Proteomes" id="UP000176593">
    <property type="component" value="Unassembled WGS sequence"/>
</dbReference>
<dbReference type="InterPro" id="IPR051797">
    <property type="entry name" value="TrmB-like"/>
</dbReference>
<evidence type="ECO:0000313" key="3">
    <source>
        <dbReference type="Proteomes" id="UP000176593"/>
    </source>
</evidence>
<dbReference type="SUPFAM" id="SSF46785">
    <property type="entry name" value="Winged helix' DNA-binding domain"/>
    <property type="match status" value="1"/>
</dbReference>
<dbReference type="PANTHER" id="PTHR34293">
    <property type="entry name" value="HTH-TYPE TRANSCRIPTIONAL REGULATOR TRMBL2"/>
    <property type="match status" value="1"/>
</dbReference>
<dbReference type="InterPro" id="IPR036388">
    <property type="entry name" value="WH-like_DNA-bd_sf"/>
</dbReference>
<evidence type="ECO:0000259" key="1">
    <source>
        <dbReference type="Pfam" id="PF01978"/>
    </source>
</evidence>
<evidence type="ECO:0000313" key="2">
    <source>
        <dbReference type="EMBL" id="OGL88188.1"/>
    </source>
</evidence>
<dbReference type="InterPro" id="IPR036390">
    <property type="entry name" value="WH_DNA-bd_sf"/>
</dbReference>
<dbReference type="PANTHER" id="PTHR34293:SF1">
    <property type="entry name" value="HTH-TYPE TRANSCRIPTIONAL REGULATOR TRMBL2"/>
    <property type="match status" value="1"/>
</dbReference>
<protein>
    <recommendedName>
        <fullName evidence="1">Transcription regulator TrmB N-terminal domain-containing protein</fullName>
    </recommendedName>
</protein>
<dbReference type="Gene3D" id="1.10.10.10">
    <property type="entry name" value="Winged helix-like DNA-binding domain superfamily/Winged helix DNA-binding domain"/>
    <property type="match status" value="1"/>
</dbReference>
<dbReference type="AlphaFoldDB" id="A0A1F7VDI0"/>
<dbReference type="EMBL" id="MGEQ01000001">
    <property type="protein sequence ID" value="OGL88188.1"/>
    <property type="molecule type" value="Genomic_DNA"/>
</dbReference>
<feature type="domain" description="Transcription regulator TrmB N-terminal" evidence="1">
    <location>
        <begin position="17"/>
        <end position="84"/>
    </location>
</feature>